<evidence type="ECO:0000313" key="3">
    <source>
        <dbReference type="Proteomes" id="UP000027195"/>
    </source>
</evidence>
<organism evidence="2 3">
    <name type="scientific">Botryobasidium botryosum (strain FD-172 SS1)</name>
    <dbReference type="NCBI Taxonomy" id="930990"/>
    <lineage>
        <taxon>Eukaryota</taxon>
        <taxon>Fungi</taxon>
        <taxon>Dikarya</taxon>
        <taxon>Basidiomycota</taxon>
        <taxon>Agaricomycotina</taxon>
        <taxon>Agaricomycetes</taxon>
        <taxon>Cantharellales</taxon>
        <taxon>Botryobasidiaceae</taxon>
        <taxon>Botryobasidium</taxon>
    </lineage>
</organism>
<name>A0A067MPA4_BOTB1</name>
<feature type="compositionally biased region" description="Polar residues" evidence="1">
    <location>
        <begin position="47"/>
        <end position="56"/>
    </location>
</feature>
<dbReference type="EMBL" id="KL198024">
    <property type="protein sequence ID" value="KDQ17359.1"/>
    <property type="molecule type" value="Genomic_DNA"/>
</dbReference>
<dbReference type="Proteomes" id="UP000027195">
    <property type="component" value="Unassembled WGS sequence"/>
</dbReference>
<evidence type="ECO:0000256" key="1">
    <source>
        <dbReference type="SAM" id="MobiDB-lite"/>
    </source>
</evidence>
<reference evidence="3" key="1">
    <citation type="journal article" date="2014" name="Proc. Natl. Acad. Sci. U.S.A.">
        <title>Extensive sampling of basidiomycete genomes demonstrates inadequacy of the white-rot/brown-rot paradigm for wood decay fungi.</title>
        <authorList>
            <person name="Riley R."/>
            <person name="Salamov A.A."/>
            <person name="Brown D.W."/>
            <person name="Nagy L.G."/>
            <person name="Floudas D."/>
            <person name="Held B.W."/>
            <person name="Levasseur A."/>
            <person name="Lombard V."/>
            <person name="Morin E."/>
            <person name="Otillar R."/>
            <person name="Lindquist E.A."/>
            <person name="Sun H."/>
            <person name="LaButti K.M."/>
            <person name="Schmutz J."/>
            <person name="Jabbour D."/>
            <person name="Luo H."/>
            <person name="Baker S.E."/>
            <person name="Pisabarro A.G."/>
            <person name="Walton J.D."/>
            <person name="Blanchette R.A."/>
            <person name="Henrissat B."/>
            <person name="Martin F."/>
            <person name="Cullen D."/>
            <person name="Hibbett D.S."/>
            <person name="Grigoriev I.V."/>
        </authorList>
    </citation>
    <scope>NUCLEOTIDE SEQUENCE [LARGE SCALE GENOMIC DNA]</scope>
    <source>
        <strain evidence="3">FD-172 SS1</strain>
    </source>
</reference>
<proteinExistence type="predicted"/>
<dbReference type="InParanoid" id="A0A067MPA4"/>
<gene>
    <name evidence="2" type="ORF">BOTBODRAFT_43008</name>
</gene>
<feature type="compositionally biased region" description="Basic and acidic residues" evidence="1">
    <location>
        <begin position="126"/>
        <end position="139"/>
    </location>
</feature>
<protein>
    <submittedName>
        <fullName evidence="2">Uncharacterized protein</fullName>
    </submittedName>
</protein>
<dbReference type="HOGENOM" id="CLU_1320696_0_0_1"/>
<feature type="compositionally biased region" description="Acidic residues" evidence="1">
    <location>
        <begin position="140"/>
        <end position="150"/>
    </location>
</feature>
<dbReference type="AlphaFoldDB" id="A0A067MPA4"/>
<accession>A0A067MPA4</accession>
<keyword evidence="3" id="KW-1185">Reference proteome</keyword>
<feature type="compositionally biased region" description="Low complexity" evidence="1">
    <location>
        <begin position="32"/>
        <end position="46"/>
    </location>
</feature>
<feature type="compositionally biased region" description="Low complexity" evidence="1">
    <location>
        <begin position="104"/>
        <end position="116"/>
    </location>
</feature>
<feature type="compositionally biased region" description="Basic and acidic residues" evidence="1">
    <location>
        <begin position="67"/>
        <end position="76"/>
    </location>
</feature>
<feature type="region of interest" description="Disordered" evidence="1">
    <location>
        <begin position="27"/>
        <end position="160"/>
    </location>
</feature>
<feature type="compositionally biased region" description="Basic and acidic residues" evidence="1">
    <location>
        <begin position="151"/>
        <end position="160"/>
    </location>
</feature>
<evidence type="ECO:0000313" key="2">
    <source>
        <dbReference type="EMBL" id="KDQ17359.1"/>
    </source>
</evidence>
<feature type="compositionally biased region" description="Low complexity" evidence="1">
    <location>
        <begin position="57"/>
        <end position="66"/>
    </location>
</feature>
<sequence>MQPSQTCTCGNCDSCQRRRHCWQQSLHTGTVSSSPELPSSKLPTSSNTHSPWSSNNDAPAAPPLRLLDLDQPDRHHSSALSPMDMDPQPSSNHQMGSPPPASPPVSLSKSHESSLSINLDPSEVDWLQREELEQQHREEQEADNEEQECDINERNGNGEEALRDRIAKAMMGMDAYIQGLDELADAQEVDIDLQQEMEIHDAMDLEPS</sequence>